<evidence type="ECO:0000256" key="12">
    <source>
        <dbReference type="HAMAP-Rule" id="MF_00530"/>
    </source>
</evidence>
<keyword evidence="7 12" id="KW-0375">Hydrogen ion transport</keyword>
<evidence type="ECO:0000313" key="18">
    <source>
        <dbReference type="Proteomes" id="UP000004671"/>
    </source>
</evidence>
<proteinExistence type="inferred from homology"/>
<evidence type="ECO:0000259" key="14">
    <source>
        <dbReference type="Pfam" id="PF00401"/>
    </source>
</evidence>
<dbReference type="GO" id="GO:0045259">
    <property type="term" value="C:proton-transporting ATP synthase complex"/>
    <property type="evidence" value="ECO:0007669"/>
    <property type="project" value="UniProtKB-KW"/>
</dbReference>
<evidence type="ECO:0000313" key="16">
    <source>
        <dbReference type="EMBL" id="APF19774.1"/>
    </source>
</evidence>
<dbReference type="SUPFAM" id="SSF46604">
    <property type="entry name" value="Epsilon subunit of F1F0-ATP synthase C-terminal domain"/>
    <property type="match status" value="1"/>
</dbReference>
<keyword evidence="9 12" id="KW-0472">Membrane</keyword>
<keyword evidence="5 12" id="KW-0813">Transport</keyword>
<evidence type="ECO:0000256" key="8">
    <source>
        <dbReference type="ARBA" id="ARBA00023065"/>
    </source>
</evidence>
<dbReference type="FunFam" id="1.20.5.440:FF:000001">
    <property type="entry name" value="ATP synthase epsilon chain"/>
    <property type="match status" value="1"/>
</dbReference>
<dbReference type="EMBL" id="CP018099">
    <property type="protein sequence ID" value="APF19774.1"/>
    <property type="molecule type" value="Genomic_DNA"/>
</dbReference>
<dbReference type="EMBL" id="CM001402">
    <property type="protein sequence ID" value="EHO39879.1"/>
    <property type="molecule type" value="Genomic_DNA"/>
</dbReference>
<keyword evidence="8 12" id="KW-0406">Ion transport</keyword>
<evidence type="ECO:0000256" key="3">
    <source>
        <dbReference type="ARBA" id="ARBA00005712"/>
    </source>
</evidence>
<evidence type="ECO:0000259" key="15">
    <source>
        <dbReference type="Pfam" id="PF02823"/>
    </source>
</evidence>
<dbReference type="HAMAP" id="MF_00530">
    <property type="entry name" value="ATP_synth_epsil_bac"/>
    <property type="match status" value="1"/>
</dbReference>
<dbReference type="GO" id="GO:0005886">
    <property type="term" value="C:plasma membrane"/>
    <property type="evidence" value="ECO:0007669"/>
    <property type="project" value="UniProtKB-SubCell"/>
</dbReference>
<evidence type="ECO:0000256" key="7">
    <source>
        <dbReference type="ARBA" id="ARBA00022781"/>
    </source>
</evidence>
<evidence type="ECO:0000256" key="13">
    <source>
        <dbReference type="RuleBase" id="RU003656"/>
    </source>
</evidence>
<dbReference type="Gene3D" id="2.60.15.10">
    <property type="entry name" value="F0F1 ATP synthase delta/epsilon subunit, N-terminal"/>
    <property type="match status" value="1"/>
</dbReference>
<evidence type="ECO:0000313" key="19">
    <source>
        <dbReference type="Proteomes" id="UP000183868"/>
    </source>
</evidence>
<feature type="domain" description="ATP synthase F1 complex delta/epsilon subunit N-terminal" evidence="15">
    <location>
        <begin position="5"/>
        <end position="84"/>
    </location>
</feature>
<evidence type="ECO:0000313" key="17">
    <source>
        <dbReference type="EMBL" id="EHO39879.1"/>
    </source>
</evidence>
<dbReference type="PANTHER" id="PTHR13822:SF10">
    <property type="entry name" value="ATP SYNTHASE EPSILON CHAIN, CHLOROPLASTIC"/>
    <property type="match status" value="1"/>
</dbReference>
<dbReference type="SUPFAM" id="SSF51344">
    <property type="entry name" value="Epsilon subunit of F1F0-ATP synthase N-terminal domain"/>
    <property type="match status" value="1"/>
</dbReference>
<comment type="subcellular location">
    <subcellularLocation>
        <location evidence="2 12">Cell membrane</location>
        <topology evidence="2 12">Peripheral membrane protein</topology>
    </subcellularLocation>
</comment>
<dbReference type="InterPro" id="IPR036771">
    <property type="entry name" value="ATPsynth_dsu/esu_N"/>
</dbReference>
<evidence type="ECO:0000256" key="10">
    <source>
        <dbReference type="ARBA" id="ARBA00023196"/>
    </source>
</evidence>
<dbReference type="OrthoDB" id="9804110at2"/>
<dbReference type="GO" id="GO:0005524">
    <property type="term" value="F:ATP binding"/>
    <property type="evidence" value="ECO:0007669"/>
    <property type="project" value="UniProtKB-UniRule"/>
</dbReference>
<evidence type="ECO:0000256" key="4">
    <source>
        <dbReference type="ARBA" id="ARBA00011648"/>
    </source>
</evidence>
<comment type="subunit">
    <text evidence="4 12 13">F-type ATPases have 2 components, CF(1) - the catalytic core - and CF(0) - the membrane proton channel. CF(1) has five subunits: alpha(3), beta(3), gamma(1), delta(1), epsilon(1). CF(0) has three main subunits: a, b and c.</text>
</comment>
<evidence type="ECO:0000256" key="2">
    <source>
        <dbReference type="ARBA" id="ARBA00004202"/>
    </source>
</evidence>
<protein>
    <recommendedName>
        <fullName evidence="12">ATP synthase epsilon chain</fullName>
    </recommendedName>
    <alternativeName>
        <fullName evidence="12">ATP synthase F1 sector epsilon subunit</fullName>
    </alternativeName>
    <alternativeName>
        <fullName evidence="12">F-ATPase epsilon subunit</fullName>
    </alternativeName>
</protein>
<evidence type="ECO:0000256" key="6">
    <source>
        <dbReference type="ARBA" id="ARBA00022475"/>
    </source>
</evidence>
<gene>
    <name evidence="12 16" type="primary">atpC</name>
    <name evidence="16" type="ORF">Cabys_3026</name>
    <name evidence="17" type="ORF">Calab_0230</name>
</gene>
<organism evidence="17 18">
    <name type="scientific">Caldithrix abyssi DSM 13497</name>
    <dbReference type="NCBI Taxonomy" id="880073"/>
    <lineage>
        <taxon>Bacteria</taxon>
        <taxon>Pseudomonadati</taxon>
        <taxon>Calditrichota</taxon>
        <taxon>Calditrichia</taxon>
        <taxon>Calditrichales</taxon>
        <taxon>Calditrichaceae</taxon>
        <taxon>Caldithrix</taxon>
    </lineage>
</organism>
<dbReference type="Gene3D" id="1.20.5.440">
    <property type="entry name" value="ATP synthase delta/epsilon subunit, C-terminal domain"/>
    <property type="match status" value="1"/>
</dbReference>
<dbReference type="InterPro" id="IPR020547">
    <property type="entry name" value="ATP_synth_F1_esu_C"/>
</dbReference>
<dbReference type="Pfam" id="PF02823">
    <property type="entry name" value="ATP-synt_DE_N"/>
    <property type="match status" value="1"/>
</dbReference>
<dbReference type="InterPro" id="IPR001469">
    <property type="entry name" value="ATP_synth_F1_dsu/esu"/>
</dbReference>
<dbReference type="FunCoup" id="H1XNT9">
    <property type="interactions" value="359"/>
</dbReference>
<dbReference type="InterPro" id="IPR020546">
    <property type="entry name" value="ATP_synth_F1_dsu/esu_N"/>
</dbReference>
<dbReference type="Proteomes" id="UP000183868">
    <property type="component" value="Chromosome"/>
</dbReference>
<dbReference type="Pfam" id="PF00401">
    <property type="entry name" value="ATP-synt_DE"/>
    <property type="match status" value="1"/>
</dbReference>
<dbReference type="Proteomes" id="UP000004671">
    <property type="component" value="Chromosome"/>
</dbReference>
<dbReference type="NCBIfam" id="TIGR01216">
    <property type="entry name" value="ATP_synt_epsi"/>
    <property type="match status" value="1"/>
</dbReference>
<dbReference type="HOGENOM" id="CLU_084338_1_1_0"/>
<keyword evidence="11 12" id="KW-0066">ATP synthesis</keyword>
<evidence type="ECO:0000256" key="5">
    <source>
        <dbReference type="ARBA" id="ARBA00022448"/>
    </source>
</evidence>
<dbReference type="PaxDb" id="880073-Calab_0230"/>
<comment type="similarity">
    <text evidence="3 12 13">Belongs to the ATPase epsilon chain family.</text>
</comment>
<evidence type="ECO:0000256" key="9">
    <source>
        <dbReference type="ARBA" id="ARBA00023136"/>
    </source>
</evidence>
<dbReference type="STRING" id="880073.Cabys_3026"/>
<dbReference type="KEGG" id="caby:Cabys_3026"/>
<keyword evidence="6 12" id="KW-1003">Cell membrane</keyword>
<keyword evidence="10 12" id="KW-0139">CF(1)</keyword>
<dbReference type="RefSeq" id="WP_006926778.1">
    <property type="nucleotide sequence ID" value="NZ_CM001402.1"/>
</dbReference>
<dbReference type="CDD" id="cd12152">
    <property type="entry name" value="F1-ATPase_delta"/>
    <property type="match status" value="1"/>
</dbReference>
<feature type="domain" description="ATP synthase epsilon subunit C-terminal" evidence="14">
    <location>
        <begin position="88"/>
        <end position="133"/>
    </location>
</feature>
<dbReference type="AlphaFoldDB" id="H1XNT9"/>
<dbReference type="eggNOG" id="COG0355">
    <property type="taxonomic scope" value="Bacteria"/>
</dbReference>
<dbReference type="NCBIfam" id="NF009980">
    <property type="entry name" value="PRK13446.1"/>
    <property type="match status" value="1"/>
</dbReference>
<dbReference type="InterPro" id="IPR036794">
    <property type="entry name" value="ATP_F1_dsu/esu_C_sf"/>
</dbReference>
<accession>H1XNT9</accession>
<sequence length="135" mass="15043">MATEFELVIVTPFGEVYRGEVRSCTLPGYEGLFQVLPNHANLISVLEIGPLKVLLKDGKERYIALNGGYCEVKDNALKIMAESAEFAEDIDVERANAARQRAEQRLHSKHADIDIPRAQLALAKALNRLRVAQLK</sequence>
<reference evidence="17 18" key="1">
    <citation type="submission" date="2011-09" db="EMBL/GenBank/DDBJ databases">
        <title>The permanent draft genome of Caldithrix abyssi DSM 13497.</title>
        <authorList>
            <consortium name="US DOE Joint Genome Institute (JGI-PGF)"/>
            <person name="Lucas S."/>
            <person name="Han J."/>
            <person name="Lapidus A."/>
            <person name="Bruce D."/>
            <person name="Goodwin L."/>
            <person name="Pitluck S."/>
            <person name="Peters L."/>
            <person name="Kyrpides N."/>
            <person name="Mavromatis K."/>
            <person name="Ivanova N."/>
            <person name="Mikhailova N."/>
            <person name="Chertkov O."/>
            <person name="Detter J.C."/>
            <person name="Tapia R."/>
            <person name="Han C."/>
            <person name="Land M."/>
            <person name="Hauser L."/>
            <person name="Markowitz V."/>
            <person name="Cheng J.-F."/>
            <person name="Hugenholtz P."/>
            <person name="Woyke T."/>
            <person name="Wu D."/>
            <person name="Spring S."/>
            <person name="Brambilla E."/>
            <person name="Klenk H.-P."/>
            <person name="Eisen J.A."/>
        </authorList>
    </citation>
    <scope>NUCLEOTIDE SEQUENCE [LARGE SCALE GENOMIC DNA]</scope>
    <source>
        <strain evidence="17 18">DSM 13497</strain>
    </source>
</reference>
<evidence type="ECO:0000256" key="11">
    <source>
        <dbReference type="ARBA" id="ARBA00023310"/>
    </source>
</evidence>
<reference evidence="16 19" key="2">
    <citation type="submission" date="2016-11" db="EMBL/GenBank/DDBJ databases">
        <title>Genomic analysis of Caldithrix abyssi and proposal of a novel bacterial phylum Caldithrichaeota.</title>
        <authorList>
            <person name="Kublanov I."/>
            <person name="Sigalova O."/>
            <person name="Gavrilov S."/>
            <person name="Lebedinsky A."/>
            <person name="Ivanova N."/>
            <person name="Daum C."/>
            <person name="Reddy T."/>
            <person name="Klenk H.P."/>
            <person name="Goker M."/>
            <person name="Reva O."/>
            <person name="Miroshnichenko M."/>
            <person name="Kyprides N."/>
            <person name="Woyke T."/>
            <person name="Gelfand M."/>
        </authorList>
    </citation>
    <scope>NUCLEOTIDE SEQUENCE [LARGE SCALE GENOMIC DNA]</scope>
    <source>
        <strain evidence="16 19">LF13</strain>
    </source>
</reference>
<comment type="function">
    <text evidence="1 12">Produces ATP from ADP in the presence of a proton gradient across the membrane.</text>
</comment>
<dbReference type="InParanoid" id="H1XNT9"/>
<keyword evidence="18" id="KW-1185">Reference proteome</keyword>
<evidence type="ECO:0000256" key="1">
    <source>
        <dbReference type="ARBA" id="ARBA00003543"/>
    </source>
</evidence>
<dbReference type="PANTHER" id="PTHR13822">
    <property type="entry name" value="ATP SYNTHASE DELTA/EPSILON CHAIN"/>
    <property type="match status" value="1"/>
</dbReference>
<dbReference type="GO" id="GO:0046933">
    <property type="term" value="F:proton-transporting ATP synthase activity, rotational mechanism"/>
    <property type="evidence" value="ECO:0007669"/>
    <property type="project" value="UniProtKB-UniRule"/>
</dbReference>
<name>H1XNT9_CALAY</name>